<protein>
    <submittedName>
        <fullName evidence="1">Uncharacterized protein</fullName>
    </submittedName>
</protein>
<keyword evidence="2" id="KW-1185">Reference proteome</keyword>
<proteinExistence type="predicted"/>
<reference evidence="1" key="1">
    <citation type="submission" date="2019-11" db="EMBL/GenBank/DDBJ databases">
        <title>Nori genome reveals adaptations in red seaweeds to the harsh intertidal environment.</title>
        <authorList>
            <person name="Wang D."/>
            <person name="Mao Y."/>
        </authorList>
    </citation>
    <scope>NUCLEOTIDE SEQUENCE</scope>
    <source>
        <tissue evidence="1">Gametophyte</tissue>
    </source>
</reference>
<evidence type="ECO:0000313" key="2">
    <source>
        <dbReference type="Proteomes" id="UP000798662"/>
    </source>
</evidence>
<evidence type="ECO:0000313" key="1">
    <source>
        <dbReference type="EMBL" id="KAK1866111.1"/>
    </source>
</evidence>
<comment type="caution">
    <text evidence="1">The sequence shown here is derived from an EMBL/GenBank/DDBJ whole genome shotgun (WGS) entry which is preliminary data.</text>
</comment>
<name>A0ACC3C815_PYRYE</name>
<organism evidence="1 2">
    <name type="scientific">Pyropia yezoensis</name>
    <name type="common">Susabi-nori</name>
    <name type="synonym">Porphyra yezoensis</name>
    <dbReference type="NCBI Taxonomy" id="2788"/>
    <lineage>
        <taxon>Eukaryota</taxon>
        <taxon>Rhodophyta</taxon>
        <taxon>Bangiophyceae</taxon>
        <taxon>Bangiales</taxon>
        <taxon>Bangiaceae</taxon>
        <taxon>Pyropia</taxon>
    </lineage>
</organism>
<dbReference type="EMBL" id="CM020619">
    <property type="protein sequence ID" value="KAK1866111.1"/>
    <property type="molecule type" value="Genomic_DNA"/>
</dbReference>
<gene>
    <name evidence="1" type="ORF">I4F81_008631</name>
</gene>
<dbReference type="Proteomes" id="UP000798662">
    <property type="component" value="Chromosome 2"/>
</dbReference>
<sequence>MEEGGASGEGIAEGAEAESESDEDSTVIDDLEAACVTRPAASASPSAALKTAAEVEAEFKAKKAKTAKKDKKETAASVLCEYLQSKTADKGAGVAGPEARATAGSSLPGEASLGEVRLAVVNLLNAFAEKARGHVRRSICLVVA</sequence>
<accession>A0ACC3C815</accession>